<dbReference type="InterPro" id="IPR010310">
    <property type="entry name" value="T7SS_ESAT-6-like"/>
</dbReference>
<reference evidence="1 2" key="1">
    <citation type="submission" date="2019-06" db="EMBL/GenBank/DDBJ databases">
        <title>Sequencing the genomes of 1000 actinobacteria strains.</title>
        <authorList>
            <person name="Klenk H.-P."/>
        </authorList>
    </citation>
    <scope>NUCLEOTIDE SEQUENCE [LARGE SCALE GENOMIC DNA]</scope>
    <source>
        <strain evidence="1 2">DSM 102200</strain>
    </source>
</reference>
<dbReference type="RefSeq" id="WP_141960099.1">
    <property type="nucleotide sequence ID" value="NZ_VFOZ01000001.1"/>
</dbReference>
<sequence>MPSETEAAGTEFGVNLASLHNAIGTVQDASDNISFSVEQIEVRMQNLSAYWHSPAFTSFEEVHTWFHRASTDLTDLLTELISRMQTAYENYSSAEWTNTKNMTPDGGAS</sequence>
<proteinExistence type="predicted"/>
<organism evidence="1 2">
    <name type="scientific">Actinoallomurus bryophytorum</name>
    <dbReference type="NCBI Taxonomy" id="1490222"/>
    <lineage>
        <taxon>Bacteria</taxon>
        <taxon>Bacillati</taxon>
        <taxon>Actinomycetota</taxon>
        <taxon>Actinomycetes</taxon>
        <taxon>Streptosporangiales</taxon>
        <taxon>Thermomonosporaceae</taxon>
        <taxon>Actinoallomurus</taxon>
    </lineage>
</organism>
<dbReference type="OrthoDB" id="4227840at2"/>
<comment type="caution">
    <text evidence="1">The sequence shown here is derived from an EMBL/GenBank/DDBJ whole genome shotgun (WGS) entry which is preliminary data.</text>
</comment>
<name>A0A543CTS2_9ACTN</name>
<dbReference type="Pfam" id="PF06013">
    <property type="entry name" value="WXG100"/>
    <property type="match status" value="1"/>
</dbReference>
<keyword evidence="2" id="KW-1185">Reference proteome</keyword>
<dbReference type="InterPro" id="IPR036689">
    <property type="entry name" value="ESAT-6-like_sf"/>
</dbReference>
<gene>
    <name evidence="1" type="ORF">FB559_6217</name>
</gene>
<dbReference type="EMBL" id="VFOZ01000001">
    <property type="protein sequence ID" value="TQM00504.1"/>
    <property type="molecule type" value="Genomic_DNA"/>
</dbReference>
<evidence type="ECO:0000313" key="2">
    <source>
        <dbReference type="Proteomes" id="UP000316096"/>
    </source>
</evidence>
<accession>A0A543CTS2</accession>
<protein>
    <submittedName>
        <fullName evidence="1">Type VII secretion system (Wss) protein ESAT-6</fullName>
    </submittedName>
</protein>
<evidence type="ECO:0000313" key="1">
    <source>
        <dbReference type="EMBL" id="TQM00504.1"/>
    </source>
</evidence>
<dbReference type="AlphaFoldDB" id="A0A543CTS2"/>
<dbReference type="SUPFAM" id="SSF140453">
    <property type="entry name" value="EsxAB dimer-like"/>
    <property type="match status" value="1"/>
</dbReference>
<dbReference type="Gene3D" id="1.10.287.1060">
    <property type="entry name" value="ESAT-6-like"/>
    <property type="match status" value="1"/>
</dbReference>
<dbReference type="Proteomes" id="UP000316096">
    <property type="component" value="Unassembled WGS sequence"/>
</dbReference>